<name>A0A1G8WFJ9_9ACTN</name>
<organism evidence="2 3">
    <name type="scientific">Nonomuraea jiangxiensis</name>
    <dbReference type="NCBI Taxonomy" id="633440"/>
    <lineage>
        <taxon>Bacteria</taxon>
        <taxon>Bacillati</taxon>
        <taxon>Actinomycetota</taxon>
        <taxon>Actinomycetes</taxon>
        <taxon>Streptosporangiales</taxon>
        <taxon>Streptosporangiaceae</taxon>
        <taxon>Nonomuraea</taxon>
    </lineage>
</organism>
<keyword evidence="1" id="KW-0812">Transmembrane</keyword>
<evidence type="ECO:0000313" key="2">
    <source>
        <dbReference type="EMBL" id="SDJ77042.1"/>
    </source>
</evidence>
<dbReference type="Proteomes" id="UP000199202">
    <property type="component" value="Unassembled WGS sequence"/>
</dbReference>
<evidence type="ECO:0000313" key="3">
    <source>
        <dbReference type="Proteomes" id="UP000199202"/>
    </source>
</evidence>
<keyword evidence="1" id="KW-1133">Transmembrane helix</keyword>
<feature type="transmembrane region" description="Helical" evidence="1">
    <location>
        <begin position="32"/>
        <end position="58"/>
    </location>
</feature>
<dbReference type="EMBL" id="FNDJ01000012">
    <property type="protein sequence ID" value="SDJ77042.1"/>
    <property type="molecule type" value="Genomic_DNA"/>
</dbReference>
<gene>
    <name evidence="2" type="ORF">SAMN05421869_112152</name>
</gene>
<dbReference type="STRING" id="633440.SAMN05421869_112152"/>
<evidence type="ECO:0000256" key="1">
    <source>
        <dbReference type="SAM" id="Phobius"/>
    </source>
</evidence>
<keyword evidence="3" id="KW-1185">Reference proteome</keyword>
<sequence>MKYPPQHPTQPTHSRMPVPMPVRMLIPGPMPVLVLASPYVAVPVTASLSVLMCVFVLVRRWGGVFGHDIASLAHFIPFSKDM</sequence>
<keyword evidence="1" id="KW-0472">Membrane</keyword>
<dbReference type="AlphaFoldDB" id="A0A1G8WFJ9"/>
<reference evidence="2 3" key="1">
    <citation type="submission" date="2016-10" db="EMBL/GenBank/DDBJ databases">
        <authorList>
            <person name="de Groot N.N."/>
        </authorList>
    </citation>
    <scope>NUCLEOTIDE SEQUENCE [LARGE SCALE GENOMIC DNA]</scope>
    <source>
        <strain evidence="2 3">CGMCC 4.6533</strain>
    </source>
</reference>
<accession>A0A1G8WFJ9</accession>
<proteinExistence type="predicted"/>
<protein>
    <submittedName>
        <fullName evidence="2">Uncharacterized protein</fullName>
    </submittedName>
</protein>